<evidence type="ECO:0000256" key="1">
    <source>
        <dbReference type="ARBA" id="ARBA00022617"/>
    </source>
</evidence>
<gene>
    <name evidence="7" type="ORF">MTBPR1_30058</name>
</gene>
<dbReference type="InterPro" id="IPR052025">
    <property type="entry name" value="Xyloglucanase_GH74"/>
</dbReference>
<dbReference type="EMBL" id="FLYE01000023">
    <property type="protein sequence ID" value="SCA56688.1"/>
    <property type="molecule type" value="Genomic_DNA"/>
</dbReference>
<dbReference type="PROSITE" id="PS51007">
    <property type="entry name" value="CYTC"/>
    <property type="match status" value="1"/>
</dbReference>
<sequence>MNLRAFVKLSAVLAGGFLSVSIAQAEDPKQDIFLHQLKDVSGIVFNPKDKEKFTVATPHGVFTVRENGLVKKLNKNTGYFMELISHPNNPNTLFASGYVSKTEKMGVVSSKDGGRNWQKLGDDANGIASFYAMAISAVSPRIIYGVDENIQASADGGKTWTVVSPIQGERMFEIAVSPLKPKTVYAGTFNGLFKSEDGAKTWKNIGPVDKPVASLQVTNKGQIHAFIYDYGYVTASEKDLKWKRHAKEFQKRALLNATIDPRNPKHIYGVSDTGAMMISKDAGETWGSFEGNQYASIDRIKAGKTLYEDNCVACHGEKGAGENPADPRAVDEEGLPLAPSLNDTMHAWHHSDDQIMSTILNGVERNERMIAWKEHDVSEEDAKSLVAYIKSLWNFNSLSCQGPRHMSCMH</sequence>
<dbReference type="CDD" id="cd15482">
    <property type="entry name" value="Sialidase_non-viral"/>
    <property type="match status" value="1"/>
</dbReference>
<proteinExistence type="predicted"/>
<keyword evidence="1 4" id="KW-0349">Heme</keyword>
<dbReference type="GO" id="GO:0020037">
    <property type="term" value="F:heme binding"/>
    <property type="evidence" value="ECO:0007669"/>
    <property type="project" value="InterPro"/>
</dbReference>
<dbReference type="InterPro" id="IPR036909">
    <property type="entry name" value="Cyt_c-like_dom_sf"/>
</dbReference>
<feature type="chain" id="PRO_5008680758" description="Cytochrome c domain-containing protein" evidence="5">
    <location>
        <begin position="26"/>
        <end position="410"/>
    </location>
</feature>
<dbReference type="InterPro" id="IPR009056">
    <property type="entry name" value="Cyt_c-like_dom"/>
</dbReference>
<evidence type="ECO:0000313" key="8">
    <source>
        <dbReference type="Proteomes" id="UP000231658"/>
    </source>
</evidence>
<dbReference type="InterPro" id="IPR015943">
    <property type="entry name" value="WD40/YVTN_repeat-like_dom_sf"/>
</dbReference>
<dbReference type="GO" id="GO:0010411">
    <property type="term" value="P:xyloglucan metabolic process"/>
    <property type="evidence" value="ECO:0007669"/>
    <property type="project" value="TreeGrafter"/>
</dbReference>
<dbReference type="Gene3D" id="2.130.10.10">
    <property type="entry name" value="YVTN repeat-like/Quinoprotein amine dehydrogenase"/>
    <property type="match status" value="1"/>
</dbReference>
<name>A0A1C3RHD0_9PROT</name>
<dbReference type="Proteomes" id="UP000231658">
    <property type="component" value="Unassembled WGS sequence"/>
</dbReference>
<dbReference type="AlphaFoldDB" id="A0A1C3RHD0"/>
<evidence type="ECO:0000256" key="5">
    <source>
        <dbReference type="SAM" id="SignalP"/>
    </source>
</evidence>
<reference evidence="7 8" key="1">
    <citation type="submission" date="2016-07" db="EMBL/GenBank/DDBJ databases">
        <authorList>
            <person name="Lefevre C.T."/>
        </authorList>
    </citation>
    <scope>NUCLEOTIDE SEQUENCE [LARGE SCALE GENOMIC DNA]</scope>
    <source>
        <strain evidence="7">PR1</strain>
    </source>
</reference>
<keyword evidence="5" id="KW-0732">Signal</keyword>
<dbReference type="SUPFAM" id="SSF110296">
    <property type="entry name" value="Oligoxyloglucan reducing end-specific cellobiohydrolase"/>
    <property type="match status" value="1"/>
</dbReference>
<evidence type="ECO:0000256" key="3">
    <source>
        <dbReference type="ARBA" id="ARBA00023004"/>
    </source>
</evidence>
<dbReference type="Pfam" id="PF13442">
    <property type="entry name" value="Cytochrome_CBB3"/>
    <property type="match status" value="1"/>
</dbReference>
<feature type="signal peptide" evidence="5">
    <location>
        <begin position="1"/>
        <end position="25"/>
    </location>
</feature>
<organism evidence="7 8">
    <name type="scientific">Candidatus Terasakiella magnetica</name>
    <dbReference type="NCBI Taxonomy" id="1867952"/>
    <lineage>
        <taxon>Bacteria</taxon>
        <taxon>Pseudomonadati</taxon>
        <taxon>Pseudomonadota</taxon>
        <taxon>Alphaproteobacteria</taxon>
        <taxon>Rhodospirillales</taxon>
        <taxon>Terasakiellaceae</taxon>
        <taxon>Terasakiella</taxon>
    </lineage>
</organism>
<keyword evidence="2 4" id="KW-0479">Metal-binding</keyword>
<evidence type="ECO:0000256" key="2">
    <source>
        <dbReference type="ARBA" id="ARBA00022723"/>
    </source>
</evidence>
<keyword evidence="3 4" id="KW-0408">Iron</keyword>
<keyword evidence="8" id="KW-1185">Reference proteome</keyword>
<dbReference type="PANTHER" id="PTHR43739">
    <property type="entry name" value="XYLOGLUCANASE (EUROFUNG)"/>
    <property type="match status" value="1"/>
</dbReference>
<evidence type="ECO:0000259" key="6">
    <source>
        <dbReference type="PROSITE" id="PS51007"/>
    </source>
</evidence>
<feature type="domain" description="Cytochrome c" evidence="6">
    <location>
        <begin position="298"/>
        <end position="393"/>
    </location>
</feature>
<dbReference type="PANTHER" id="PTHR43739:SF5">
    <property type="entry name" value="EXO-ALPHA-SIALIDASE"/>
    <property type="match status" value="1"/>
</dbReference>
<evidence type="ECO:0000256" key="4">
    <source>
        <dbReference type="PROSITE-ProRule" id="PRU00433"/>
    </source>
</evidence>
<dbReference type="SUPFAM" id="SSF46626">
    <property type="entry name" value="Cytochrome c"/>
    <property type="match status" value="1"/>
</dbReference>
<dbReference type="Gene3D" id="1.10.760.10">
    <property type="entry name" value="Cytochrome c-like domain"/>
    <property type="match status" value="1"/>
</dbReference>
<dbReference type="GO" id="GO:0046872">
    <property type="term" value="F:metal ion binding"/>
    <property type="evidence" value="ECO:0007669"/>
    <property type="project" value="UniProtKB-KW"/>
</dbReference>
<protein>
    <recommendedName>
        <fullName evidence="6">Cytochrome c domain-containing protein</fullName>
    </recommendedName>
</protein>
<evidence type="ECO:0000313" key="7">
    <source>
        <dbReference type="EMBL" id="SCA56688.1"/>
    </source>
</evidence>
<accession>A0A1C3RHD0</accession>
<dbReference type="STRING" id="1867952.MTBPR1_30058"/>
<dbReference type="GO" id="GO:0009055">
    <property type="term" value="F:electron transfer activity"/>
    <property type="evidence" value="ECO:0007669"/>
    <property type="project" value="InterPro"/>
</dbReference>